<dbReference type="NCBIfam" id="TIGR00445">
    <property type="entry name" value="mraY"/>
    <property type="match status" value="1"/>
</dbReference>
<keyword evidence="7 9" id="KW-0460">Magnesium</keyword>
<evidence type="ECO:0000256" key="7">
    <source>
        <dbReference type="HAMAP-Rule" id="MF_00038"/>
    </source>
</evidence>
<keyword evidence="3 7" id="KW-0808">Transferase</keyword>
<keyword evidence="7 9" id="KW-0479">Metal-binding</keyword>
<feature type="transmembrane region" description="Helical" evidence="7">
    <location>
        <begin position="55"/>
        <end position="75"/>
    </location>
</feature>
<keyword evidence="7" id="KW-0961">Cell wall biogenesis/degradation</keyword>
<keyword evidence="6 7" id="KW-0472">Membrane</keyword>
<dbReference type="GO" id="GO:0005886">
    <property type="term" value="C:plasma membrane"/>
    <property type="evidence" value="ECO:0007669"/>
    <property type="project" value="UniProtKB-SubCell"/>
</dbReference>
<organism evidence="10 11">
    <name type="scientific">Arthrobacter pigmenti</name>
    <dbReference type="NCBI Taxonomy" id="271432"/>
    <lineage>
        <taxon>Bacteria</taxon>
        <taxon>Bacillati</taxon>
        <taxon>Actinomycetota</taxon>
        <taxon>Actinomycetes</taxon>
        <taxon>Micrococcales</taxon>
        <taxon>Micrococcaceae</taxon>
        <taxon>Arthrobacter</taxon>
    </lineage>
</organism>
<comment type="cofactor">
    <cofactor evidence="7 9">
        <name>Mg(2+)</name>
        <dbReference type="ChEBI" id="CHEBI:18420"/>
    </cofactor>
</comment>
<dbReference type="InterPro" id="IPR003524">
    <property type="entry name" value="PNAcMuramoyl-5peptid_Trfase"/>
</dbReference>
<feature type="transmembrane region" description="Helical" evidence="7">
    <location>
        <begin position="264"/>
        <end position="284"/>
    </location>
</feature>
<feature type="binding site" evidence="9">
    <location>
        <position position="268"/>
    </location>
    <ligand>
        <name>Mg(2+)</name>
        <dbReference type="ChEBI" id="CHEBI:18420"/>
    </ligand>
</feature>
<dbReference type="CDD" id="cd06852">
    <property type="entry name" value="GT_MraY"/>
    <property type="match status" value="1"/>
</dbReference>
<dbReference type="InterPro" id="IPR018480">
    <property type="entry name" value="PNAcMuramoyl-5peptid_Trfase_CS"/>
</dbReference>
<feature type="transmembrane region" description="Helical" evidence="7">
    <location>
        <begin position="159"/>
        <end position="184"/>
    </location>
</feature>
<comment type="caution">
    <text evidence="10">The sequence shown here is derived from an EMBL/GenBank/DDBJ whole genome shotgun (WGS) entry which is preliminary data.</text>
</comment>
<dbReference type="InterPro" id="IPR000715">
    <property type="entry name" value="Glycosyl_transferase_4"/>
</dbReference>
<feature type="transmembrane region" description="Helical" evidence="7">
    <location>
        <begin position="82"/>
        <end position="101"/>
    </location>
</feature>
<comment type="catalytic activity">
    <reaction evidence="7">
        <text>UDP-N-acetyl-alpha-D-muramoyl-L-alanyl-gamma-D-glutamyl-meso-2,6-diaminopimeloyl-D-alanyl-D-alanine + di-trans,octa-cis-undecaprenyl phosphate = di-trans,octa-cis-undecaprenyl diphospho-N-acetyl-alpha-D-muramoyl-L-alanyl-D-glutamyl-meso-2,6-diaminopimeloyl-D-alanyl-D-alanine + UMP</text>
        <dbReference type="Rhea" id="RHEA:28386"/>
        <dbReference type="ChEBI" id="CHEBI:57865"/>
        <dbReference type="ChEBI" id="CHEBI:60392"/>
        <dbReference type="ChEBI" id="CHEBI:61386"/>
        <dbReference type="ChEBI" id="CHEBI:61387"/>
        <dbReference type="EC" id="2.7.8.13"/>
    </reaction>
</comment>
<keyword evidence="7" id="KW-0573">Peptidoglycan synthesis</keyword>
<evidence type="ECO:0000256" key="3">
    <source>
        <dbReference type="ARBA" id="ARBA00022679"/>
    </source>
</evidence>
<feature type="transmembrane region" description="Helical" evidence="7">
    <location>
        <begin position="238"/>
        <end position="258"/>
    </location>
</feature>
<dbReference type="UniPathway" id="UPA00219"/>
<dbReference type="EMBL" id="JAATJL010000001">
    <property type="protein sequence ID" value="NJC21344.1"/>
    <property type="molecule type" value="Genomic_DNA"/>
</dbReference>
<keyword evidence="5 7" id="KW-1133">Transmembrane helix</keyword>
<feature type="transmembrane region" description="Helical" evidence="7">
    <location>
        <begin position="291"/>
        <end position="312"/>
    </location>
</feature>
<evidence type="ECO:0000256" key="1">
    <source>
        <dbReference type="ARBA" id="ARBA00004141"/>
    </source>
</evidence>
<feature type="transmembrane region" description="Helical" evidence="7">
    <location>
        <begin position="344"/>
        <end position="366"/>
    </location>
</feature>
<dbReference type="Pfam" id="PF10555">
    <property type="entry name" value="MraY_sig1"/>
    <property type="match status" value="1"/>
</dbReference>
<dbReference type="EC" id="2.7.8.13" evidence="7 8"/>
<dbReference type="PANTHER" id="PTHR22926:SF5">
    <property type="entry name" value="PHOSPHO-N-ACETYLMURAMOYL-PENTAPEPTIDE-TRANSFERASE HOMOLOG"/>
    <property type="match status" value="1"/>
</dbReference>
<dbReference type="PROSITE" id="PS01347">
    <property type="entry name" value="MRAY_1"/>
    <property type="match status" value="1"/>
</dbReference>
<evidence type="ECO:0000313" key="11">
    <source>
        <dbReference type="Proteomes" id="UP000547458"/>
    </source>
</evidence>
<comment type="function">
    <text evidence="7">Catalyzes the initial step of the lipid cycle reactions in the biosynthesis of the cell wall peptidoglycan: transfers peptidoglycan precursor phospho-MurNAc-pentapeptide from UDP-MurNAc-pentapeptide onto the lipid carrier undecaprenyl phosphate, yielding undecaprenyl-pyrophosphoryl-MurNAc-pentapeptide, known as lipid I.</text>
</comment>
<dbReference type="GO" id="GO:0051301">
    <property type="term" value="P:cell division"/>
    <property type="evidence" value="ECO:0007669"/>
    <property type="project" value="UniProtKB-KW"/>
</dbReference>
<dbReference type="Pfam" id="PF00953">
    <property type="entry name" value="Glycos_transf_4"/>
    <property type="match status" value="1"/>
</dbReference>
<reference evidence="10 11" key="1">
    <citation type="submission" date="2020-03" db="EMBL/GenBank/DDBJ databases">
        <title>Sequencing the genomes of 1000 actinobacteria strains.</title>
        <authorList>
            <person name="Klenk H.-P."/>
        </authorList>
    </citation>
    <scope>NUCLEOTIDE SEQUENCE [LARGE SCALE GENOMIC DNA]</scope>
    <source>
        <strain evidence="10 11">DSM 16403</strain>
    </source>
</reference>
<keyword evidence="7" id="KW-0131">Cell cycle</keyword>
<comment type="similarity">
    <text evidence="2 7">Belongs to the glycosyltransferase 4 family. MraY subfamily.</text>
</comment>
<dbReference type="GO" id="GO:0009252">
    <property type="term" value="P:peptidoglycan biosynthetic process"/>
    <property type="evidence" value="ECO:0007669"/>
    <property type="project" value="UniProtKB-UniRule"/>
</dbReference>
<evidence type="ECO:0000256" key="9">
    <source>
        <dbReference type="PIRSR" id="PIRSR600715-1"/>
    </source>
</evidence>
<dbReference type="GO" id="GO:0008963">
    <property type="term" value="F:phospho-N-acetylmuramoyl-pentapeptide-transferase activity"/>
    <property type="evidence" value="ECO:0007669"/>
    <property type="project" value="UniProtKB-UniRule"/>
</dbReference>
<evidence type="ECO:0000256" key="8">
    <source>
        <dbReference type="NCBIfam" id="TIGR00445"/>
    </source>
</evidence>
<dbReference type="GO" id="GO:0008360">
    <property type="term" value="P:regulation of cell shape"/>
    <property type="evidence" value="ECO:0007669"/>
    <property type="project" value="UniProtKB-KW"/>
</dbReference>
<evidence type="ECO:0000256" key="6">
    <source>
        <dbReference type="ARBA" id="ARBA00023136"/>
    </source>
</evidence>
<comment type="pathway">
    <text evidence="7">Cell wall biogenesis; peptidoglycan biosynthesis.</text>
</comment>
<sequence length="367" mass="39176">MIALLIAAALALILTLLGTPVLARFLVRKNYGQFIRDDGPTSHHTKRGTPTMGGVWIIGSVVIAYFATHGIMLLSGESNGPTASGLLLLLVTVGMGVVGFFDDYIKVSRQRSLGLTGPGKIVGQTLVGVTFAILALNFPDENGRTPASTAISFVRDTAIDLAFAGPLIGAILFILWSTFILTATSNAVNVADGLDGLATGASIFVFGAYMLMGIWQFNQRCTDPSVPANICYEVRDPLDLALIAAALCGSLVGFLWWNTSPAKIIMGDTGSLALGGAIAGFAILSRTQLLLVILAGLFVMITLSVIIQVTYFKLSGGKRVFRMTPLHHHFELKGWEQVTVVARFWIIAGLFVAVGLVIFYAEWVVLL</sequence>
<dbReference type="RefSeq" id="WP_167990979.1">
    <property type="nucleotide sequence ID" value="NZ_JAATJL010000001.1"/>
</dbReference>
<dbReference type="PROSITE" id="PS01348">
    <property type="entry name" value="MRAY_2"/>
    <property type="match status" value="1"/>
</dbReference>
<gene>
    <name evidence="7" type="primary">mraY</name>
    <name evidence="10" type="ORF">BJ994_000420</name>
</gene>
<dbReference type="GO" id="GO:0046872">
    <property type="term" value="F:metal ion binding"/>
    <property type="evidence" value="ECO:0007669"/>
    <property type="project" value="UniProtKB-KW"/>
</dbReference>
<dbReference type="HAMAP" id="MF_00038">
    <property type="entry name" value="MraY"/>
    <property type="match status" value="1"/>
</dbReference>
<feature type="transmembrane region" description="Helical" evidence="7">
    <location>
        <begin position="196"/>
        <end position="217"/>
    </location>
</feature>
<dbReference type="PANTHER" id="PTHR22926">
    <property type="entry name" value="PHOSPHO-N-ACETYLMURAMOYL-PENTAPEPTIDE-TRANSFERASE"/>
    <property type="match status" value="1"/>
</dbReference>
<keyword evidence="11" id="KW-1185">Reference proteome</keyword>
<evidence type="ECO:0000256" key="2">
    <source>
        <dbReference type="ARBA" id="ARBA00005583"/>
    </source>
</evidence>
<keyword evidence="7" id="KW-0133">Cell shape</keyword>
<proteinExistence type="inferred from homology"/>
<keyword evidence="4 7" id="KW-0812">Transmembrane</keyword>
<evidence type="ECO:0000256" key="5">
    <source>
        <dbReference type="ARBA" id="ARBA00022989"/>
    </source>
</evidence>
<keyword evidence="7" id="KW-0132">Cell division</keyword>
<dbReference type="GO" id="GO:0071555">
    <property type="term" value="P:cell wall organization"/>
    <property type="evidence" value="ECO:0007669"/>
    <property type="project" value="UniProtKB-KW"/>
</dbReference>
<feature type="binding site" evidence="9">
    <location>
        <position position="189"/>
    </location>
    <ligand>
        <name>Mg(2+)</name>
        <dbReference type="ChEBI" id="CHEBI:18420"/>
    </ligand>
</feature>
<name>A0A846RM21_9MICC</name>
<protein>
    <recommendedName>
        <fullName evidence="7 8">Phospho-N-acetylmuramoyl-pentapeptide-transferase</fullName>
        <ecNumber evidence="7 8">2.7.8.13</ecNumber>
    </recommendedName>
    <alternativeName>
        <fullName evidence="7">UDP-MurNAc-pentapeptide phosphotransferase</fullName>
    </alternativeName>
</protein>
<comment type="subcellular location">
    <subcellularLocation>
        <location evidence="7">Cell membrane</location>
        <topology evidence="7">Multi-pass membrane protein</topology>
    </subcellularLocation>
    <subcellularLocation>
        <location evidence="1">Membrane</location>
        <topology evidence="1">Multi-pass membrane protein</topology>
    </subcellularLocation>
</comment>
<dbReference type="AlphaFoldDB" id="A0A846RM21"/>
<accession>A0A846RM21</accession>
<dbReference type="Proteomes" id="UP000547458">
    <property type="component" value="Unassembled WGS sequence"/>
</dbReference>
<evidence type="ECO:0000256" key="4">
    <source>
        <dbReference type="ARBA" id="ARBA00022692"/>
    </source>
</evidence>
<evidence type="ECO:0000313" key="10">
    <source>
        <dbReference type="EMBL" id="NJC21344.1"/>
    </source>
</evidence>
<keyword evidence="7" id="KW-1003">Cell membrane</keyword>